<name>A0A543AVC8_9ACTN</name>
<gene>
    <name evidence="1" type="ORF">FB566_2071</name>
</gene>
<dbReference type="EMBL" id="VFOW01000001">
    <property type="protein sequence ID" value="TQL76539.1"/>
    <property type="molecule type" value="Genomic_DNA"/>
</dbReference>
<dbReference type="InParanoid" id="A0A543AVC8"/>
<evidence type="ECO:0000313" key="1">
    <source>
        <dbReference type="EMBL" id="TQL76539.1"/>
    </source>
</evidence>
<keyword evidence="2" id="KW-1185">Reference proteome</keyword>
<dbReference type="Proteomes" id="UP000317043">
    <property type="component" value="Unassembled WGS sequence"/>
</dbReference>
<organism evidence="1 2">
    <name type="scientific">Stackebrandtia endophytica</name>
    <dbReference type="NCBI Taxonomy" id="1496996"/>
    <lineage>
        <taxon>Bacteria</taxon>
        <taxon>Bacillati</taxon>
        <taxon>Actinomycetota</taxon>
        <taxon>Actinomycetes</taxon>
        <taxon>Glycomycetales</taxon>
        <taxon>Glycomycetaceae</taxon>
        <taxon>Stackebrandtia</taxon>
    </lineage>
</organism>
<dbReference type="AlphaFoldDB" id="A0A543AVC8"/>
<protein>
    <submittedName>
        <fullName evidence="1">Uncharacterized protein</fullName>
    </submittedName>
</protein>
<sequence length="35" mass="3999">MTWAKSRDFIAQGDAGFAIFQHYHTVVSEFPVREG</sequence>
<accession>A0A543AVC8</accession>
<comment type="caution">
    <text evidence="1">The sequence shown here is derived from an EMBL/GenBank/DDBJ whole genome shotgun (WGS) entry which is preliminary data.</text>
</comment>
<evidence type="ECO:0000313" key="2">
    <source>
        <dbReference type="Proteomes" id="UP000317043"/>
    </source>
</evidence>
<reference evidence="1 2" key="1">
    <citation type="submission" date="2019-06" db="EMBL/GenBank/DDBJ databases">
        <title>Sequencing the genomes of 1000 actinobacteria strains.</title>
        <authorList>
            <person name="Klenk H.-P."/>
        </authorList>
    </citation>
    <scope>NUCLEOTIDE SEQUENCE [LARGE SCALE GENOMIC DNA]</scope>
    <source>
        <strain evidence="1 2">DSM 45928</strain>
    </source>
</reference>
<proteinExistence type="predicted"/>